<organism evidence="5 6">
    <name type="scientific">Mucor plumbeus</name>
    <dbReference type="NCBI Taxonomy" id="97098"/>
    <lineage>
        <taxon>Eukaryota</taxon>
        <taxon>Fungi</taxon>
        <taxon>Fungi incertae sedis</taxon>
        <taxon>Mucoromycota</taxon>
        <taxon>Mucoromycotina</taxon>
        <taxon>Mucoromycetes</taxon>
        <taxon>Mucorales</taxon>
        <taxon>Mucorineae</taxon>
        <taxon>Mucoraceae</taxon>
        <taxon>Mucor</taxon>
    </lineage>
</organism>
<dbReference type="Proteomes" id="UP000650833">
    <property type="component" value="Unassembled WGS sequence"/>
</dbReference>
<dbReference type="Pfam" id="PF08585">
    <property type="entry name" value="RMI1_N_C"/>
    <property type="match status" value="1"/>
</dbReference>
<dbReference type="OrthoDB" id="341511at2759"/>
<dbReference type="InterPro" id="IPR013894">
    <property type="entry name" value="RMI1_OB"/>
</dbReference>
<feature type="compositionally biased region" description="Polar residues" evidence="3">
    <location>
        <begin position="307"/>
        <end position="326"/>
    </location>
</feature>
<name>A0A8H7UPS7_9FUNG</name>
<dbReference type="Gene3D" id="2.40.50.770">
    <property type="entry name" value="RecQ-mediated genome instability protein Rmi1, C-terminal domain"/>
    <property type="match status" value="1"/>
</dbReference>
<evidence type="ECO:0000256" key="1">
    <source>
        <dbReference type="ARBA" id="ARBA00006395"/>
    </source>
</evidence>
<dbReference type="PANTHER" id="PTHR14790:SF15">
    <property type="entry name" value="RECQ-MEDIATED GENOME INSTABILITY PROTEIN 1"/>
    <property type="match status" value="1"/>
</dbReference>
<dbReference type="EMBL" id="JAEPRC010000876">
    <property type="protein sequence ID" value="KAG2191030.1"/>
    <property type="molecule type" value="Genomic_DNA"/>
</dbReference>
<accession>A0A8H7UPS7</accession>
<dbReference type="GO" id="GO:0016604">
    <property type="term" value="C:nuclear body"/>
    <property type="evidence" value="ECO:0007669"/>
    <property type="project" value="TreeGrafter"/>
</dbReference>
<keyword evidence="6" id="KW-1185">Reference proteome</keyword>
<gene>
    <name evidence="5" type="ORF">INT46_006366</name>
</gene>
<dbReference type="InterPro" id="IPR042470">
    <property type="entry name" value="RMI1_N_C_sf"/>
</dbReference>
<dbReference type="GO" id="GO:0031422">
    <property type="term" value="C:RecQ family helicase-topoisomerase III complex"/>
    <property type="evidence" value="ECO:0007669"/>
    <property type="project" value="TreeGrafter"/>
</dbReference>
<evidence type="ECO:0000256" key="2">
    <source>
        <dbReference type="ARBA" id="ARBA00018987"/>
    </source>
</evidence>
<feature type="region of interest" description="Disordered" evidence="3">
    <location>
        <begin position="270"/>
        <end position="331"/>
    </location>
</feature>
<reference evidence="5" key="1">
    <citation type="submission" date="2020-12" db="EMBL/GenBank/DDBJ databases">
        <title>Metabolic potential, ecology and presence of endohyphal bacteria is reflected in genomic diversity of Mucoromycotina.</title>
        <authorList>
            <person name="Muszewska A."/>
            <person name="Okrasinska A."/>
            <person name="Steczkiewicz K."/>
            <person name="Drgas O."/>
            <person name="Orlowska M."/>
            <person name="Perlinska-Lenart U."/>
            <person name="Aleksandrzak-Piekarczyk T."/>
            <person name="Szatraj K."/>
            <person name="Zielenkiewicz U."/>
            <person name="Pilsyk S."/>
            <person name="Malc E."/>
            <person name="Mieczkowski P."/>
            <person name="Kruszewska J.S."/>
            <person name="Biernat P."/>
            <person name="Pawlowska J."/>
        </authorList>
    </citation>
    <scope>NUCLEOTIDE SEQUENCE</scope>
    <source>
        <strain evidence="5">CBS 226.32</strain>
    </source>
</reference>
<proteinExistence type="inferred from homology"/>
<sequence>MSLDELPVILLRWCKDRTGIRLKKEYLRTWRAARRYPITNYESAYTDLVNEFLKADISTTSEPIIQAEFDRNPVDTFPVGHLKDGCGVILQIQDALDIRHSTFSLLNSLSNATPVRQTYIERHEGDNINLPRGMLQWVLTDGVKQIYAMELETIPDLDMKTPFGCKLLIKGCRVRRGMLLLTKDNVKVLGGNVIELYGGDMIAELEDRCKRKLGIIEDPITPIPTENNNKYTKPAQSPIQMEEVENFDDDINYDDLALDSFETTIADLDTVESASRDSNIPPPKTSNDGFSDDDFMEPIQISPPRPSNNTSLTSSKRSNPVQQSPTAIKKTRVINETPVVEVPVSTPLTMKKQDKDENEVEVSFMDTDDGENGDLSFVDPSLWENFEMAANSDKIKFDQQGRASCTFDALKQILNAMKDQTSGDTPDTLRVETQCIGTTRLRMGPNQHFYLELELGDPVVKYEKKVKHDGTIKAVFSSDLMYRLIGKDKQSVKDIFKQGGQKGVAKYVIKPIQKKTTTVVAYLTLDLTVLEEDSSDPNHALMPLIIDYETTSN</sequence>
<dbReference type="GO" id="GO:0000712">
    <property type="term" value="P:resolution of meiotic recombination intermediates"/>
    <property type="evidence" value="ECO:0007669"/>
    <property type="project" value="TreeGrafter"/>
</dbReference>
<dbReference type="PANTHER" id="PTHR14790">
    <property type="entry name" value="RECQ-MEDIATED GENOME INSTABILITY PROTEIN 1 RMI1"/>
    <property type="match status" value="1"/>
</dbReference>
<evidence type="ECO:0000313" key="5">
    <source>
        <dbReference type="EMBL" id="KAG2191030.1"/>
    </source>
</evidence>
<evidence type="ECO:0000256" key="3">
    <source>
        <dbReference type="SAM" id="MobiDB-lite"/>
    </source>
</evidence>
<evidence type="ECO:0000259" key="4">
    <source>
        <dbReference type="Pfam" id="PF08585"/>
    </source>
</evidence>
<comment type="caution">
    <text evidence="5">The sequence shown here is derived from an EMBL/GenBank/DDBJ whole genome shotgun (WGS) entry which is preliminary data.</text>
</comment>
<dbReference type="GO" id="GO:0000724">
    <property type="term" value="P:double-strand break repair via homologous recombination"/>
    <property type="evidence" value="ECO:0007669"/>
    <property type="project" value="TreeGrafter"/>
</dbReference>
<feature type="domain" description="RecQ mediated genome instability protein 1 OB-fold" evidence="4">
    <location>
        <begin position="88"/>
        <end position="197"/>
    </location>
</feature>
<protein>
    <recommendedName>
        <fullName evidence="2">RecQ-mediated genome instability protein 1</fullName>
    </recommendedName>
</protein>
<dbReference type="AlphaFoldDB" id="A0A8H7UPS7"/>
<evidence type="ECO:0000313" key="6">
    <source>
        <dbReference type="Proteomes" id="UP000650833"/>
    </source>
</evidence>
<comment type="similarity">
    <text evidence="1">Belongs to the RMI1 family.</text>
</comment>